<protein>
    <submittedName>
        <fullName evidence="1">Uncharacterized protein</fullName>
    </submittedName>
</protein>
<dbReference type="EMBL" id="AZBU02000005">
    <property type="protein sequence ID" value="TKR75737.1"/>
    <property type="molecule type" value="Genomic_DNA"/>
</dbReference>
<gene>
    <name evidence="1" type="ORF">L596_016988</name>
</gene>
<evidence type="ECO:0000313" key="1">
    <source>
        <dbReference type="EMBL" id="TKR75737.1"/>
    </source>
</evidence>
<dbReference type="AlphaFoldDB" id="A0A4U5MZZ7"/>
<proteinExistence type="predicted"/>
<reference evidence="1 2" key="2">
    <citation type="journal article" date="2019" name="G3 (Bethesda)">
        <title>Hybrid Assembly of the Genome of the Entomopathogenic Nematode Steinernema carpocapsae Identifies the X-Chromosome.</title>
        <authorList>
            <person name="Serra L."/>
            <person name="Macchietto M."/>
            <person name="Macias-Munoz A."/>
            <person name="McGill C.J."/>
            <person name="Rodriguez I.M."/>
            <person name="Rodriguez B."/>
            <person name="Murad R."/>
            <person name="Mortazavi A."/>
        </authorList>
    </citation>
    <scope>NUCLEOTIDE SEQUENCE [LARGE SCALE GENOMIC DNA]</scope>
    <source>
        <strain evidence="1 2">ALL</strain>
    </source>
</reference>
<name>A0A4U5MZZ7_STECR</name>
<comment type="caution">
    <text evidence="1">The sequence shown here is derived from an EMBL/GenBank/DDBJ whole genome shotgun (WGS) entry which is preliminary data.</text>
</comment>
<dbReference type="Proteomes" id="UP000298663">
    <property type="component" value="Unassembled WGS sequence"/>
</dbReference>
<reference evidence="1 2" key="1">
    <citation type="journal article" date="2015" name="Genome Biol.">
        <title>Comparative genomics of Steinernema reveals deeply conserved gene regulatory networks.</title>
        <authorList>
            <person name="Dillman A.R."/>
            <person name="Macchietto M."/>
            <person name="Porter C.F."/>
            <person name="Rogers A."/>
            <person name="Williams B."/>
            <person name="Antoshechkin I."/>
            <person name="Lee M.M."/>
            <person name="Goodwin Z."/>
            <person name="Lu X."/>
            <person name="Lewis E.E."/>
            <person name="Goodrich-Blair H."/>
            <person name="Stock S.P."/>
            <person name="Adams B.J."/>
            <person name="Sternberg P.W."/>
            <person name="Mortazavi A."/>
        </authorList>
    </citation>
    <scope>NUCLEOTIDE SEQUENCE [LARGE SCALE GENOMIC DNA]</scope>
    <source>
        <strain evidence="1 2">ALL</strain>
    </source>
</reference>
<evidence type="ECO:0000313" key="2">
    <source>
        <dbReference type="Proteomes" id="UP000298663"/>
    </source>
</evidence>
<organism evidence="1 2">
    <name type="scientific">Steinernema carpocapsae</name>
    <name type="common">Entomopathogenic nematode</name>
    <dbReference type="NCBI Taxonomy" id="34508"/>
    <lineage>
        <taxon>Eukaryota</taxon>
        <taxon>Metazoa</taxon>
        <taxon>Ecdysozoa</taxon>
        <taxon>Nematoda</taxon>
        <taxon>Chromadorea</taxon>
        <taxon>Rhabditida</taxon>
        <taxon>Tylenchina</taxon>
        <taxon>Panagrolaimomorpha</taxon>
        <taxon>Strongyloidoidea</taxon>
        <taxon>Steinernematidae</taxon>
        <taxon>Steinernema</taxon>
    </lineage>
</organism>
<accession>A0A4U5MZZ7</accession>
<sequence>MIPSRLCKMLKTLRFLNRNELIQIHFLGRLRSAYALTMFLCRRRDEDDDEKNPGKLCQLQRFKDVCKWNVKQIPKSPSSRSINEEFEFKGVQTLSNIISVQL</sequence>
<keyword evidence="2" id="KW-1185">Reference proteome</keyword>